<dbReference type="EMBL" id="LSLI01000087">
    <property type="protein sequence ID" value="KXS31251.1"/>
    <property type="molecule type" value="Genomic_DNA"/>
</dbReference>
<protein>
    <submittedName>
        <fullName evidence="1">Uncharacterized protein</fullName>
    </submittedName>
</protein>
<evidence type="ECO:0000313" key="2">
    <source>
        <dbReference type="Proteomes" id="UP000070578"/>
    </source>
</evidence>
<proteinExistence type="predicted"/>
<dbReference type="AlphaFoldDB" id="A0A139BQK5"/>
<accession>A0A139BQK5</accession>
<name>A0A139BQK5_9PROT</name>
<organism evidence="1 2">
    <name type="scientific">Candidatus Gallionella acididurans</name>
    <dbReference type="NCBI Taxonomy" id="1796491"/>
    <lineage>
        <taxon>Bacteria</taxon>
        <taxon>Pseudomonadati</taxon>
        <taxon>Pseudomonadota</taxon>
        <taxon>Betaproteobacteria</taxon>
        <taxon>Nitrosomonadales</taxon>
        <taxon>Gallionellaceae</taxon>
        <taxon>Gallionella</taxon>
    </lineage>
</organism>
<sequence length="52" mass="5893">MKSEMYTQRLVEFGKVAKEADLERQLQLLNQTMVAGLPAQAFTSMNVFGSRQ</sequence>
<gene>
    <name evidence="1" type="ORF">AWT59_2610</name>
</gene>
<reference evidence="1 2" key="2">
    <citation type="submission" date="2016-03" db="EMBL/GenBank/DDBJ databases">
        <title>New uncultured bacterium of the family Gallionellaceae from acid mine drainage: description and reconstruction of genome based on metagenomic analysis of microbial community.</title>
        <authorList>
            <person name="Kadnikov V."/>
            <person name="Ivasenko D."/>
            <person name="Beletsky A."/>
            <person name="Mardanov A."/>
            <person name="Danilova E."/>
            <person name="Pimenov N."/>
            <person name="Karnachuk O."/>
            <person name="Ravin N."/>
        </authorList>
    </citation>
    <scope>NUCLEOTIDE SEQUENCE [LARGE SCALE GENOMIC DNA]</scope>
    <source>
        <strain evidence="1">ShG14-8</strain>
    </source>
</reference>
<evidence type="ECO:0000313" key="1">
    <source>
        <dbReference type="EMBL" id="KXS31251.1"/>
    </source>
</evidence>
<dbReference type="Proteomes" id="UP000070578">
    <property type="component" value="Unassembled WGS sequence"/>
</dbReference>
<reference evidence="1 2" key="1">
    <citation type="submission" date="2016-02" db="EMBL/GenBank/DDBJ databases">
        <authorList>
            <person name="Wen L."/>
            <person name="He K."/>
            <person name="Yang H."/>
        </authorList>
    </citation>
    <scope>NUCLEOTIDE SEQUENCE [LARGE SCALE GENOMIC DNA]</scope>
    <source>
        <strain evidence="1">ShG14-8</strain>
    </source>
</reference>
<comment type="caution">
    <text evidence="1">The sequence shown here is derived from an EMBL/GenBank/DDBJ whole genome shotgun (WGS) entry which is preliminary data.</text>
</comment>